<dbReference type="Proteomes" id="UP000184147">
    <property type="component" value="Unassembled WGS sequence"/>
</dbReference>
<dbReference type="STRING" id="1124188.SAMN05444377_101378"/>
<proteinExistence type="predicted"/>
<dbReference type="Gene3D" id="3.40.50.2000">
    <property type="entry name" value="Glycogen Phosphorylase B"/>
    <property type="match status" value="2"/>
</dbReference>
<dbReference type="RefSeq" id="WP_073360918.1">
    <property type="nucleotide sequence ID" value="NZ_FQVQ01000001.1"/>
</dbReference>
<reference evidence="1 2" key="1">
    <citation type="submission" date="2016-11" db="EMBL/GenBank/DDBJ databases">
        <authorList>
            <person name="Jaros S."/>
            <person name="Januszkiewicz K."/>
            <person name="Wedrychowicz H."/>
        </authorList>
    </citation>
    <scope>NUCLEOTIDE SEQUENCE [LARGE SCALE GENOMIC DNA]</scope>
    <source>
        <strain evidence="1 2">DSM 25660</strain>
    </source>
</reference>
<name>A0A1M4WQC4_9FLAO</name>
<evidence type="ECO:0000313" key="2">
    <source>
        <dbReference type="Proteomes" id="UP000184147"/>
    </source>
</evidence>
<organism evidence="1 2">
    <name type="scientific">Flavobacterium fontis</name>
    <dbReference type="NCBI Taxonomy" id="1124188"/>
    <lineage>
        <taxon>Bacteria</taxon>
        <taxon>Pseudomonadati</taxon>
        <taxon>Bacteroidota</taxon>
        <taxon>Flavobacteriia</taxon>
        <taxon>Flavobacteriales</taxon>
        <taxon>Flavobacteriaceae</taxon>
        <taxon>Flavobacterium</taxon>
    </lineage>
</organism>
<gene>
    <name evidence="1" type="ORF">SAMN05444377_101378</name>
</gene>
<dbReference type="AlphaFoldDB" id="A0A1M4WQC4"/>
<evidence type="ECO:0000313" key="1">
    <source>
        <dbReference type="EMBL" id="SHE83414.1"/>
    </source>
</evidence>
<dbReference type="SUPFAM" id="SSF53756">
    <property type="entry name" value="UDP-Glycosyltransferase/glycogen phosphorylase"/>
    <property type="match status" value="1"/>
</dbReference>
<dbReference type="EMBL" id="FQVQ01000001">
    <property type="protein sequence ID" value="SHE83414.1"/>
    <property type="molecule type" value="Genomic_DNA"/>
</dbReference>
<dbReference type="OrthoDB" id="1778378at2"/>
<protein>
    <submittedName>
        <fullName evidence="1">Uncharacterized protein</fullName>
    </submittedName>
</protein>
<sequence>MSKKILALGLGQNNFLSYLYAVLKLKYPDYQVVAPLIKDLNDEKKDESWMYDNQQVRVEPLFIHYLFASGAILFNRYLYLFFHYILLVERKPFKAIHFGFSFFKECAFLIANKNFKMVDVFHFHFMQYSYLRSLFLLPKGAKVICSFWGSDLLRTADSFNHFVVYKALRKASIVTCQTPEMKEIILAKFGRDLEPKIRICLFPLDRITYEHIDHFRNDVDEIKRFKENFGFHSTKKNVLIGHNGNAANQQIKTLQCLATFEQYEEYHFVINLNYGCPPNELVAFKQELIQHLDRLKASYFINEIYYSKKELALSRLATDIFIHVPISDALSGSVLEMLYAETTVITGSWLNYKTFKKAGLQYFEVETLDDIPILLKDLDQNSSKTQNQQENRLLINDHFSNDKIIANWHEAYQAL</sequence>
<accession>A0A1M4WQC4</accession>
<keyword evidence="2" id="KW-1185">Reference proteome</keyword>